<feature type="region of interest" description="Disordered" evidence="1">
    <location>
        <begin position="539"/>
        <end position="562"/>
    </location>
</feature>
<dbReference type="EMBL" id="JAAFGS010000010">
    <property type="protein sequence ID" value="NGZ77793.1"/>
    <property type="molecule type" value="Genomic_DNA"/>
</dbReference>
<dbReference type="RefSeq" id="WP_166278850.1">
    <property type="nucleotide sequence ID" value="NZ_JAAFGS010000010.1"/>
</dbReference>
<keyword evidence="4" id="KW-1185">Reference proteome</keyword>
<organism evidence="3 4">
    <name type="scientific">Saccharibacillus alkalitolerans</name>
    <dbReference type="NCBI Taxonomy" id="2705290"/>
    <lineage>
        <taxon>Bacteria</taxon>
        <taxon>Bacillati</taxon>
        <taxon>Bacillota</taxon>
        <taxon>Bacilli</taxon>
        <taxon>Bacillales</taxon>
        <taxon>Paenibacillaceae</taxon>
        <taxon>Saccharibacillus</taxon>
    </lineage>
</organism>
<feature type="domain" description="Transglutaminase-like" evidence="2">
    <location>
        <begin position="634"/>
        <end position="685"/>
    </location>
</feature>
<sequence>MKIDETMPGSAKGGIKDGAGETAAENRGIGGSAAAGGGGADRDGRTLSLGPERTAAIREAFARRRELASTREQELFGVLDGPLNGEERLALEFLYAHMPINDLADYDGELFLTHVRQALTMRRRMPWGTEVPDELFLNYVLPPRINNERLEDYRSVIAGELAERVRHLSMGEAVLETNYWCYEKATYTGSDARTISPLGLMRSAKGRCGEESTLATAALRSIGIPARQCYTPRWAHVDDNHAWVEAWADGAWHFIGACEPEPRLDRGWFDGPARRAMLVHTRVPSGYAGPEPVTYSDEAHTEINLLANYAPVRALTVRVTEKSGRPASGADVQFQIYNYAELHPIATVRANEAGEVRFVTGFGDLVVRAAQNGAWGEAAVSGSTNPAEEETVTLVLDGFGQPEGEADFDLTPPKEIPPEASEAPLAEEELTRHRERMAEGERIRAAYEGRFATEAEAGALAGRLGLDADRVFKVLGDARGNKKEIAGFLEDRTPDHGEWPLRLLESLTDKDMIDVGRETLDDHLLQGLRALEDYESAESAGLAGNEAETGTESKPGNRADAADPGEISLPYVFCPRVRWERLAPYRSRLREAFSAEERAAFRADPRRLARRVAEDLRAFAGLTPVPGKASPAGTFDLKAGDPESVEILLVALCRAMGIPARLHPATRRPQALADGEWMDLERPIPSGEERSAAVDSADQKPGTTRGTLRLLRAGSGGPAIEASYRENFTLARLDGGIYTTLEYPFRRKDVYDKPFELEEGEYRMTTGVRLQDGRVLGRMFYFTVKPGLETALRPAFRLSGETLPVLGAAAGASRLRLPGEAGRTLGALAGSDGALVAWIDYRLEPTRHLLREAGELKNELEAESVPLLFIMQGQPEGEEIEAALPEEIRPFVPGPLPSGASFAYDPSGEAFGEMTSVCPPPGSEYPHLFVLDAELNVRYAESGYKPGSCREALNVLRAVRG</sequence>
<accession>A0ABX0FDG3</accession>
<dbReference type="SMART" id="SM00460">
    <property type="entry name" value="TGc"/>
    <property type="match status" value="2"/>
</dbReference>
<feature type="compositionally biased region" description="Gly residues" evidence="1">
    <location>
        <begin position="28"/>
        <end position="39"/>
    </location>
</feature>
<feature type="region of interest" description="Disordered" evidence="1">
    <location>
        <begin position="1"/>
        <end position="47"/>
    </location>
</feature>
<dbReference type="Gene3D" id="3.10.620.30">
    <property type="match status" value="1"/>
</dbReference>
<dbReference type="Proteomes" id="UP000800303">
    <property type="component" value="Unassembled WGS sequence"/>
</dbReference>
<reference evidence="3 4" key="1">
    <citation type="submission" date="2020-01" db="EMBL/GenBank/DDBJ databases">
        <title>Polyphasic characterisation and genomic insights into a novel alkali tolerant bacterium VR-M41.</title>
        <authorList>
            <person name="Vemuluri V.R."/>
        </authorList>
    </citation>
    <scope>NUCLEOTIDE SEQUENCE [LARGE SCALE GENOMIC DNA]</scope>
    <source>
        <strain evidence="3 4">VR-M41</strain>
    </source>
</reference>
<dbReference type="InterPro" id="IPR002931">
    <property type="entry name" value="Transglutaminase-like"/>
</dbReference>
<evidence type="ECO:0000256" key="1">
    <source>
        <dbReference type="SAM" id="MobiDB-lite"/>
    </source>
</evidence>
<name>A0ABX0FDG3_9BACL</name>
<dbReference type="InterPro" id="IPR038765">
    <property type="entry name" value="Papain-like_cys_pep_sf"/>
</dbReference>
<dbReference type="Pfam" id="PF01841">
    <property type="entry name" value="Transglut_core"/>
    <property type="match status" value="2"/>
</dbReference>
<proteinExistence type="predicted"/>
<feature type="domain" description="Transglutaminase-like" evidence="2">
    <location>
        <begin position="200"/>
        <end position="259"/>
    </location>
</feature>
<dbReference type="Gene3D" id="2.60.40.1120">
    <property type="entry name" value="Carboxypeptidase-like, regulatory domain"/>
    <property type="match status" value="1"/>
</dbReference>
<feature type="region of interest" description="Disordered" evidence="1">
    <location>
        <begin position="686"/>
        <end position="710"/>
    </location>
</feature>
<evidence type="ECO:0000259" key="2">
    <source>
        <dbReference type="SMART" id="SM00460"/>
    </source>
</evidence>
<comment type="caution">
    <text evidence="3">The sequence shown here is derived from an EMBL/GenBank/DDBJ whole genome shotgun (WGS) entry which is preliminary data.</text>
</comment>
<dbReference type="SUPFAM" id="SSF54001">
    <property type="entry name" value="Cysteine proteinases"/>
    <property type="match status" value="2"/>
</dbReference>
<gene>
    <name evidence="3" type="ORF">GYN08_21085</name>
</gene>
<protein>
    <submittedName>
        <fullName evidence="3">Transglutaminase domain-containing protein</fullName>
    </submittedName>
</protein>
<evidence type="ECO:0000313" key="4">
    <source>
        <dbReference type="Proteomes" id="UP000800303"/>
    </source>
</evidence>
<dbReference type="PANTHER" id="PTHR35532:SF5">
    <property type="entry name" value="CARBOHYDRATE-BINDING DOMAIN-CONTAINING PROTEIN"/>
    <property type="match status" value="1"/>
</dbReference>
<dbReference type="PANTHER" id="PTHR35532">
    <property type="entry name" value="SIMILAR TO POLYHYDROXYALKANOATE DEPOLYMERASE"/>
    <property type="match status" value="1"/>
</dbReference>
<evidence type="ECO:0000313" key="3">
    <source>
        <dbReference type="EMBL" id="NGZ77793.1"/>
    </source>
</evidence>